<evidence type="ECO:0000313" key="2">
    <source>
        <dbReference type="EMBL" id="KAF3438222.1"/>
    </source>
</evidence>
<proteinExistence type="predicted"/>
<sequence length="156" mass="16834">MDGAEARDLYRSGQERTTMSRRAWLFAKHRASGGRPSVADLGGSSKYSNENFEGEKGKVPCERHLHMGLQGERPAVMEQCRQGKWQNGSVTSGKGLARNLSGVPIPNRRLSVGLLEHAQGPVASDAAGGSETTTKGGLGENREERPVELDSVDFVK</sequence>
<name>A0A8K0GR01_9ROSA</name>
<feature type="region of interest" description="Disordered" evidence="1">
    <location>
        <begin position="120"/>
        <end position="156"/>
    </location>
</feature>
<evidence type="ECO:0000313" key="3">
    <source>
        <dbReference type="Proteomes" id="UP000796880"/>
    </source>
</evidence>
<feature type="region of interest" description="Disordered" evidence="1">
    <location>
        <begin position="29"/>
        <end position="59"/>
    </location>
</feature>
<dbReference type="OrthoDB" id="1682477at2759"/>
<accession>A0A8K0GR01</accession>
<evidence type="ECO:0000256" key="1">
    <source>
        <dbReference type="SAM" id="MobiDB-lite"/>
    </source>
</evidence>
<protein>
    <submittedName>
        <fullName evidence="2">Uncharacterized protein</fullName>
    </submittedName>
</protein>
<dbReference type="EMBL" id="VOIH02000009">
    <property type="protein sequence ID" value="KAF3438222.1"/>
    <property type="molecule type" value="Genomic_DNA"/>
</dbReference>
<dbReference type="Proteomes" id="UP000796880">
    <property type="component" value="Unassembled WGS sequence"/>
</dbReference>
<reference evidence="2" key="1">
    <citation type="submission" date="2020-03" db="EMBL/GenBank/DDBJ databases">
        <title>A high-quality chromosome-level genome assembly of a woody plant with both climbing and erect habits, Rhamnella rubrinervis.</title>
        <authorList>
            <person name="Lu Z."/>
            <person name="Yang Y."/>
            <person name="Zhu X."/>
            <person name="Sun Y."/>
        </authorList>
    </citation>
    <scope>NUCLEOTIDE SEQUENCE</scope>
    <source>
        <strain evidence="2">BYM</strain>
        <tissue evidence="2">Leaf</tissue>
    </source>
</reference>
<gene>
    <name evidence="2" type="ORF">FNV43_RR20983</name>
</gene>
<dbReference type="AlphaFoldDB" id="A0A8K0GR01"/>
<keyword evidence="3" id="KW-1185">Reference proteome</keyword>
<organism evidence="2 3">
    <name type="scientific">Rhamnella rubrinervis</name>
    <dbReference type="NCBI Taxonomy" id="2594499"/>
    <lineage>
        <taxon>Eukaryota</taxon>
        <taxon>Viridiplantae</taxon>
        <taxon>Streptophyta</taxon>
        <taxon>Embryophyta</taxon>
        <taxon>Tracheophyta</taxon>
        <taxon>Spermatophyta</taxon>
        <taxon>Magnoliopsida</taxon>
        <taxon>eudicotyledons</taxon>
        <taxon>Gunneridae</taxon>
        <taxon>Pentapetalae</taxon>
        <taxon>rosids</taxon>
        <taxon>fabids</taxon>
        <taxon>Rosales</taxon>
        <taxon>Rhamnaceae</taxon>
        <taxon>rhamnoid group</taxon>
        <taxon>Rhamneae</taxon>
        <taxon>Rhamnella</taxon>
    </lineage>
</organism>
<comment type="caution">
    <text evidence="2">The sequence shown here is derived from an EMBL/GenBank/DDBJ whole genome shotgun (WGS) entry which is preliminary data.</text>
</comment>
<feature type="compositionally biased region" description="Basic and acidic residues" evidence="1">
    <location>
        <begin position="140"/>
        <end position="156"/>
    </location>
</feature>